<feature type="disulfide bond" evidence="8">
    <location>
        <begin position="85"/>
        <end position="94"/>
    </location>
</feature>
<dbReference type="GeneTree" id="ENSGT00940000157124"/>
<dbReference type="GO" id="GO:0005576">
    <property type="term" value="C:extracellular region"/>
    <property type="evidence" value="ECO:0007669"/>
    <property type="project" value="UniProtKB-ARBA"/>
</dbReference>
<feature type="domain" description="Laminin EGF-like" evidence="9">
    <location>
        <begin position="264"/>
        <end position="309"/>
    </location>
</feature>
<feature type="disulfide bond" evidence="8">
    <location>
        <begin position="679"/>
        <end position="688"/>
    </location>
</feature>
<feature type="domain" description="Laminin EGF-like" evidence="9">
    <location>
        <begin position="58"/>
        <end position="114"/>
    </location>
</feature>
<dbReference type="SMART" id="SM00180">
    <property type="entry name" value="EGF_Lam"/>
    <property type="match status" value="11"/>
</dbReference>
<evidence type="ECO:0000313" key="10">
    <source>
        <dbReference type="Ensembl" id="ENSGMOP00000058663.1"/>
    </source>
</evidence>
<comment type="caution">
    <text evidence="8">Lacks conserved residue(s) required for the propagation of feature annotation.</text>
</comment>
<feature type="disulfide bond" evidence="8">
    <location>
        <begin position="168"/>
        <end position="180"/>
    </location>
</feature>
<gene>
    <name evidence="10" type="primary">LAMA1</name>
</gene>
<feature type="disulfide bond" evidence="8">
    <location>
        <begin position="282"/>
        <end position="291"/>
    </location>
</feature>
<dbReference type="GO" id="GO:0009888">
    <property type="term" value="P:tissue development"/>
    <property type="evidence" value="ECO:0007669"/>
    <property type="project" value="TreeGrafter"/>
</dbReference>
<dbReference type="PANTHER" id="PTHR10574:SF444">
    <property type="entry name" value="BASEMENT MEMBRANE-SPECIFIC HEPARAN SULFATE PROTEOGLYCAN CORE PROTEIN"/>
    <property type="match status" value="1"/>
</dbReference>
<feature type="disulfide bond" evidence="8">
    <location>
        <begin position="356"/>
        <end position="368"/>
    </location>
</feature>
<organism evidence="10 11">
    <name type="scientific">Gadus morhua</name>
    <name type="common">Atlantic cod</name>
    <dbReference type="NCBI Taxonomy" id="8049"/>
    <lineage>
        <taxon>Eukaryota</taxon>
        <taxon>Metazoa</taxon>
        <taxon>Chordata</taxon>
        <taxon>Craniata</taxon>
        <taxon>Vertebrata</taxon>
        <taxon>Euteleostomi</taxon>
        <taxon>Actinopterygii</taxon>
        <taxon>Neopterygii</taxon>
        <taxon>Teleostei</taxon>
        <taxon>Neoteleostei</taxon>
        <taxon>Acanthomorphata</taxon>
        <taxon>Zeiogadaria</taxon>
        <taxon>Gadariae</taxon>
        <taxon>Gadiformes</taxon>
        <taxon>Gadoidei</taxon>
        <taxon>Gadidae</taxon>
        <taxon>Gadus</taxon>
    </lineage>
</organism>
<keyword evidence="7 8" id="KW-0424">Laminin EGF-like domain</keyword>
<feature type="disulfide bond" evidence="8">
    <location>
        <begin position="27"/>
        <end position="36"/>
    </location>
</feature>
<dbReference type="InterPro" id="IPR002049">
    <property type="entry name" value="LE_dom"/>
</dbReference>
<reference evidence="10" key="2">
    <citation type="submission" date="2025-09" db="UniProtKB">
        <authorList>
            <consortium name="Ensembl"/>
        </authorList>
    </citation>
    <scope>IDENTIFICATION</scope>
</reference>
<dbReference type="InterPro" id="IPR000034">
    <property type="entry name" value="Laminin_IV"/>
</dbReference>
<dbReference type="AlphaFoldDB" id="A0A8C5CA55"/>
<accession>A0A8C5CA55</accession>
<evidence type="ECO:0000256" key="8">
    <source>
        <dbReference type="PROSITE-ProRule" id="PRU00460"/>
    </source>
</evidence>
<dbReference type="PROSITE" id="PS50027">
    <property type="entry name" value="EGF_LAM_2"/>
    <property type="match status" value="10"/>
</dbReference>
<keyword evidence="3" id="KW-0677">Repeat</keyword>
<evidence type="ECO:0000256" key="6">
    <source>
        <dbReference type="ARBA" id="ARBA00023180"/>
    </source>
</evidence>
<dbReference type="SMART" id="SM00181">
    <property type="entry name" value="EGF"/>
    <property type="match status" value="8"/>
</dbReference>
<feature type="disulfide bond" evidence="8">
    <location>
        <begin position="139"/>
        <end position="148"/>
    </location>
</feature>
<comment type="subcellular location">
    <subcellularLocation>
        <location evidence="1">Secreted</location>
        <location evidence="1">Extracellular space</location>
        <location evidence="1">Extracellular matrix</location>
        <location evidence="1">Basement membrane</location>
    </subcellularLocation>
</comment>
<evidence type="ECO:0000256" key="4">
    <source>
        <dbReference type="ARBA" id="ARBA00022869"/>
    </source>
</evidence>
<dbReference type="CDD" id="cd00055">
    <property type="entry name" value="EGF_Lam"/>
    <property type="match status" value="8"/>
</dbReference>
<feature type="domain" description="Laminin EGF-like" evidence="9">
    <location>
        <begin position="356"/>
        <end position="414"/>
    </location>
</feature>
<name>A0A8C5CA55_GADMO</name>
<keyword evidence="4" id="KW-0272">Extracellular matrix</keyword>
<reference evidence="10" key="1">
    <citation type="submission" date="2025-08" db="UniProtKB">
        <authorList>
            <consortium name="Ensembl"/>
        </authorList>
    </citation>
    <scope>IDENTIFICATION</scope>
</reference>
<feature type="disulfide bond" evidence="8">
    <location>
        <begin position="385"/>
        <end position="394"/>
    </location>
</feature>
<feature type="domain" description="Laminin EGF-like" evidence="9">
    <location>
        <begin position="115"/>
        <end position="167"/>
    </location>
</feature>
<evidence type="ECO:0000256" key="5">
    <source>
        <dbReference type="ARBA" id="ARBA00023157"/>
    </source>
</evidence>
<keyword evidence="6" id="KW-0325">Glycoprotein</keyword>
<feature type="disulfide bond" evidence="8">
    <location>
        <begin position="170"/>
        <end position="187"/>
    </location>
</feature>
<feature type="disulfide bond" evidence="8">
    <location>
        <begin position="572"/>
        <end position="581"/>
    </location>
</feature>
<proteinExistence type="predicted"/>
<evidence type="ECO:0000259" key="9">
    <source>
        <dbReference type="PROSITE" id="PS50027"/>
    </source>
</evidence>
<feature type="disulfide bond" evidence="8">
    <location>
        <begin position="310"/>
        <end position="322"/>
    </location>
</feature>
<feature type="domain" description="Laminin EGF-like" evidence="9">
    <location>
        <begin position="9"/>
        <end position="57"/>
    </location>
</feature>
<dbReference type="SMART" id="SM00281">
    <property type="entry name" value="LamB"/>
    <property type="match status" value="1"/>
</dbReference>
<evidence type="ECO:0000256" key="1">
    <source>
        <dbReference type="ARBA" id="ARBA00004302"/>
    </source>
</evidence>
<keyword evidence="5 8" id="KW-1015">Disulfide bond</keyword>
<protein>
    <submittedName>
        <fullName evidence="10">Laminin subunit alpha 1</fullName>
    </submittedName>
</protein>
<feature type="disulfide bond" evidence="8">
    <location>
        <begin position="312"/>
        <end position="329"/>
    </location>
</feature>
<evidence type="ECO:0000256" key="2">
    <source>
        <dbReference type="ARBA" id="ARBA00022729"/>
    </source>
</evidence>
<dbReference type="Pfam" id="PF00053">
    <property type="entry name" value="EGF_laminin"/>
    <property type="match status" value="9"/>
</dbReference>
<dbReference type="Pfam" id="PF24973">
    <property type="entry name" value="EGF_LMN_ATRN"/>
    <property type="match status" value="2"/>
</dbReference>
<keyword evidence="4" id="KW-0964">Secreted</keyword>
<evidence type="ECO:0000256" key="7">
    <source>
        <dbReference type="ARBA" id="ARBA00023292"/>
    </source>
</evidence>
<dbReference type="Ensembl" id="ENSGMOT00000061160.1">
    <property type="protein sequence ID" value="ENSGMOP00000058663.1"/>
    <property type="gene ID" value="ENSGMOG00000031073.1"/>
</dbReference>
<dbReference type="PROSITE" id="PS01248">
    <property type="entry name" value="EGF_LAM_1"/>
    <property type="match status" value="4"/>
</dbReference>
<dbReference type="GO" id="GO:0043256">
    <property type="term" value="C:laminin complex"/>
    <property type="evidence" value="ECO:0007669"/>
    <property type="project" value="UniProtKB-ARBA"/>
</dbReference>
<evidence type="ECO:0000313" key="11">
    <source>
        <dbReference type="Proteomes" id="UP000694546"/>
    </source>
</evidence>
<dbReference type="SUPFAM" id="SSF57196">
    <property type="entry name" value="EGF/Laminin"/>
    <property type="match status" value="10"/>
</dbReference>
<dbReference type="Pfam" id="PF00052">
    <property type="entry name" value="Laminin_B"/>
    <property type="match status" value="1"/>
</dbReference>
<dbReference type="PRINTS" id="PR00011">
    <property type="entry name" value="EGFLAMININ"/>
</dbReference>
<feature type="domain" description="Laminin EGF-like" evidence="9">
    <location>
        <begin position="168"/>
        <end position="216"/>
    </location>
</feature>
<feature type="domain" description="Laminin EGF-like" evidence="9">
    <location>
        <begin position="658"/>
        <end position="704"/>
    </location>
</feature>
<sequence>MFGGLCLQCECNDHAAECDINGVCLGCSHNTTGPLCDSCRPGYYGDPTLGTSEDCQLCACPLPPPNSFSPTCVLEDSGSVSCDRCEEGYAGSRCEKCANGFYGNPLVAGGVCKRCDCHGNVNVSEAGHCDATSGECLRCLRHTGGAHCDTCLPGYHGDAVHAKNCRECGCDRSGAVTGVCDVTTAQCDCRPNVTGLTCDRCQVGFYGIQSGRGCSPCLCSQSGSVSESCDEQGRCLCLEGMGGEKCDRCRHGYYNHTDSGCTACDCARTHGNCHPATGVCICPPHTEGEECERCETGYWGHDPVRGCQACDCTAKGCSALQCDLTNGRCPCQMGFSGRSCDECSPGHHGYPECQACGCDVAGTREDLCNQTLGVCDCRDTGTCVCKASVGGRGCNECVSGTFGLMSENPAGCSPCFCSGVSSVCEERGGLLRVPVHTHTHTHARTHARTADKLAGPLYWRLPRQFEGNKLLSYGGLLSYEVVFYADNGVGLANQEPQILMRGGALKKLVIYRDMVAPSNGIRTRHDIPMTEVKHPDFYPHQRKTLLAAPCLACSCSQHSHSCDPDTGDCLNCQHHTTGTSCDQCAAGYYGVVTGAITDCSPCACPLKDNSFSPTCVSEEMGDFRCTACEQGYQGRYCERCSVGYHGNPWSAGGRCEACGCSEWGSLHAVCDDVTGRCSCRPGVRGRLCDQCADRHVLEEQQCVCEYTLTTLTGTHCTHTNYTHRYTLYTP</sequence>
<dbReference type="Proteomes" id="UP000694546">
    <property type="component" value="Chromosome 23"/>
</dbReference>
<feature type="disulfide bond" evidence="8">
    <location>
        <begin position="151"/>
        <end position="165"/>
    </location>
</feature>
<dbReference type="InterPro" id="IPR056863">
    <property type="entry name" value="LMN_ATRN_NET-like_EGF"/>
</dbReference>
<evidence type="ECO:0000256" key="3">
    <source>
        <dbReference type="ARBA" id="ARBA00022737"/>
    </source>
</evidence>
<dbReference type="InterPro" id="IPR050440">
    <property type="entry name" value="Laminin/Netrin_ECM"/>
</dbReference>
<dbReference type="PANTHER" id="PTHR10574">
    <property type="entry name" value="NETRIN/LAMININ-RELATED"/>
    <property type="match status" value="1"/>
</dbReference>
<feature type="disulfide bond" evidence="8">
    <location>
        <begin position="658"/>
        <end position="670"/>
    </location>
</feature>
<feature type="domain" description="Laminin EGF-like" evidence="9">
    <location>
        <begin position="310"/>
        <end position="355"/>
    </location>
</feature>
<dbReference type="GO" id="GO:0031175">
    <property type="term" value="P:neuron projection development"/>
    <property type="evidence" value="ECO:0007669"/>
    <property type="project" value="UniProtKB-ARBA"/>
</dbReference>
<keyword evidence="4" id="KW-0084">Basement membrane</keyword>
<feature type="domain" description="Laminin EGF-like" evidence="9">
    <location>
        <begin position="553"/>
        <end position="601"/>
    </location>
</feature>
<feature type="disulfide bond" evidence="8">
    <location>
        <begin position="660"/>
        <end position="677"/>
    </location>
</feature>
<dbReference type="Gene3D" id="2.10.25.10">
    <property type="entry name" value="Laminin"/>
    <property type="match status" value="11"/>
</dbReference>
<feature type="domain" description="Laminin EGF-like" evidence="9">
    <location>
        <begin position="217"/>
        <end position="263"/>
    </location>
</feature>
<dbReference type="GO" id="GO:0009887">
    <property type="term" value="P:animal organ morphogenesis"/>
    <property type="evidence" value="ECO:0007669"/>
    <property type="project" value="TreeGrafter"/>
</dbReference>
<feature type="disulfide bond" evidence="8">
    <location>
        <begin position="217"/>
        <end position="229"/>
    </location>
</feature>
<feature type="disulfide bond" evidence="8">
    <location>
        <begin position="237"/>
        <end position="246"/>
    </location>
</feature>
<feature type="disulfide bond" evidence="8">
    <location>
        <begin position="331"/>
        <end position="340"/>
    </location>
</feature>
<feature type="disulfide bond" evidence="8">
    <location>
        <begin position="189"/>
        <end position="198"/>
    </location>
</feature>
<dbReference type="InterPro" id="IPR000742">
    <property type="entry name" value="EGF"/>
</dbReference>
<keyword evidence="11" id="KW-1185">Reference proteome</keyword>
<keyword evidence="2" id="KW-0732">Signal</keyword>